<accession>A0A7C9P4F7</accession>
<evidence type="ECO:0000313" key="2">
    <source>
        <dbReference type="Proteomes" id="UP000483432"/>
    </source>
</evidence>
<proteinExistence type="predicted"/>
<gene>
    <name evidence="1" type="ORF">GZ085_02725</name>
</gene>
<keyword evidence="1" id="KW-0489">Methyltransferase</keyword>
<evidence type="ECO:0000313" key="1">
    <source>
        <dbReference type="EMBL" id="NDP47303.1"/>
    </source>
</evidence>
<dbReference type="AlphaFoldDB" id="A0A7C9P4F7"/>
<sequence length="39" mass="4341">ALAGFADLQFQTVFTITKEREMGTQDYPVFLMTAQRAGS</sequence>
<name>A0A7C9P4F7_9PROT</name>
<dbReference type="GO" id="GO:0008168">
    <property type="term" value="F:methyltransferase activity"/>
    <property type="evidence" value="ECO:0007669"/>
    <property type="project" value="UniProtKB-KW"/>
</dbReference>
<protein>
    <submittedName>
        <fullName evidence="1">Class I SAM-dependent methyltransferase</fullName>
    </submittedName>
</protein>
<organism evidence="1 2">
    <name type="scientific">Sulfuriferula multivorans</name>
    <dbReference type="NCBI Taxonomy" id="1559896"/>
    <lineage>
        <taxon>Bacteria</taxon>
        <taxon>Pseudomonadati</taxon>
        <taxon>Pseudomonadota</taxon>
        <taxon>Betaproteobacteria</taxon>
        <taxon>Nitrosomonadales</taxon>
        <taxon>Sulfuricellaceae</taxon>
        <taxon>Sulfuriferula</taxon>
    </lineage>
</organism>
<keyword evidence="1" id="KW-0808">Transferase</keyword>
<dbReference type="Proteomes" id="UP000483432">
    <property type="component" value="Unassembled WGS sequence"/>
</dbReference>
<comment type="caution">
    <text evidence="1">The sequence shown here is derived from an EMBL/GenBank/DDBJ whole genome shotgun (WGS) entry which is preliminary data.</text>
</comment>
<dbReference type="GO" id="GO:0032259">
    <property type="term" value="P:methylation"/>
    <property type="evidence" value="ECO:0007669"/>
    <property type="project" value="UniProtKB-KW"/>
</dbReference>
<feature type="non-terminal residue" evidence="1">
    <location>
        <position position="1"/>
    </location>
</feature>
<reference evidence="1 2" key="1">
    <citation type="submission" date="2019-09" db="EMBL/GenBank/DDBJ databases">
        <title>H2 Metabolism Revealed by Metagenomic Analysis in Subglacial Sediment of East Antarctica.</title>
        <authorList>
            <person name="Yang Z."/>
            <person name="Zhang Y."/>
            <person name="Lv Y."/>
            <person name="Yan W."/>
            <person name="Xiao X."/>
            <person name="Sun B."/>
            <person name="Ma H."/>
        </authorList>
    </citation>
    <scope>NUCLEOTIDE SEQUENCE [LARGE SCALE GENOMIC DNA]</scope>
    <source>
        <strain evidence="1">Bin2_2</strain>
    </source>
</reference>
<dbReference type="EMBL" id="JAAFGW010000023">
    <property type="protein sequence ID" value="NDP47303.1"/>
    <property type="molecule type" value="Genomic_DNA"/>
</dbReference>